<dbReference type="AlphaFoldDB" id="A0A7W6BQG1"/>
<evidence type="ECO:0008006" key="3">
    <source>
        <dbReference type="Google" id="ProtNLM"/>
    </source>
</evidence>
<organism evidence="1 2">
    <name type="scientific">Sphingobium jiangsuense</name>
    <dbReference type="NCBI Taxonomy" id="870476"/>
    <lineage>
        <taxon>Bacteria</taxon>
        <taxon>Pseudomonadati</taxon>
        <taxon>Pseudomonadota</taxon>
        <taxon>Alphaproteobacteria</taxon>
        <taxon>Sphingomonadales</taxon>
        <taxon>Sphingomonadaceae</taxon>
        <taxon>Sphingobium</taxon>
    </lineage>
</organism>
<dbReference type="EMBL" id="JACIDT010000005">
    <property type="protein sequence ID" value="MBB3925989.1"/>
    <property type="molecule type" value="Genomic_DNA"/>
</dbReference>
<keyword evidence="2" id="KW-1185">Reference proteome</keyword>
<dbReference type="InterPro" id="IPR036622">
    <property type="entry name" value="LigA_sf"/>
</dbReference>
<comment type="caution">
    <text evidence="1">The sequence shown here is derived from an EMBL/GenBank/DDBJ whole genome shotgun (WGS) entry which is preliminary data.</text>
</comment>
<protein>
    <recommendedName>
        <fullName evidence="3">Extradiol ring-cleavage dioxygenase LigAB LigA subunit domain-containing protein</fullName>
    </recommendedName>
</protein>
<proteinExistence type="predicted"/>
<dbReference type="Gene3D" id="1.10.700.10">
    <property type="entry name" value="Dioxygenase LigAB, LigA subunit"/>
    <property type="match status" value="1"/>
</dbReference>
<gene>
    <name evidence="1" type="ORF">GGR43_001704</name>
</gene>
<sequence length="99" mass="10903">MAKPITEPRAFHINRMLQSIPHDPTVAMGLLTDPEATYDRFGLSEAERAAFRSGDAGAIRALGIHPHLMMSWTLLTNERVRNFLAIDPVHGARLAGKGK</sequence>
<accession>A0A7W6BQG1</accession>
<reference evidence="1 2" key="1">
    <citation type="submission" date="2020-08" db="EMBL/GenBank/DDBJ databases">
        <title>Genomic Encyclopedia of Type Strains, Phase IV (KMG-IV): sequencing the most valuable type-strain genomes for metagenomic binning, comparative biology and taxonomic classification.</title>
        <authorList>
            <person name="Goeker M."/>
        </authorList>
    </citation>
    <scope>NUCLEOTIDE SEQUENCE [LARGE SCALE GENOMIC DNA]</scope>
    <source>
        <strain evidence="1 2">DSM 26189</strain>
    </source>
</reference>
<evidence type="ECO:0000313" key="2">
    <source>
        <dbReference type="Proteomes" id="UP000571950"/>
    </source>
</evidence>
<evidence type="ECO:0000313" key="1">
    <source>
        <dbReference type="EMBL" id="MBB3925989.1"/>
    </source>
</evidence>
<dbReference type="SUPFAM" id="SSF48076">
    <property type="entry name" value="LigA subunit of an aromatic-ring-opening dioxygenase LigAB"/>
    <property type="match status" value="1"/>
</dbReference>
<name>A0A7W6BQG1_9SPHN</name>
<dbReference type="RefSeq" id="WP_188071548.1">
    <property type="nucleotide sequence ID" value="NZ_BSPS01000004.1"/>
</dbReference>
<dbReference type="Proteomes" id="UP000571950">
    <property type="component" value="Unassembled WGS sequence"/>
</dbReference>